<dbReference type="SUPFAM" id="SSF52317">
    <property type="entry name" value="Class I glutamine amidotransferase-like"/>
    <property type="match status" value="1"/>
</dbReference>
<accession>A0A1Y5T795</accession>
<dbReference type="InterPro" id="IPR017926">
    <property type="entry name" value="GATASE"/>
</dbReference>
<dbReference type="GO" id="GO:0005829">
    <property type="term" value="C:cytosol"/>
    <property type="evidence" value="ECO:0007669"/>
    <property type="project" value="TreeGrafter"/>
</dbReference>
<dbReference type="EC" id="6.3.5.2" evidence="2"/>
<dbReference type="GO" id="GO:0003922">
    <property type="term" value="F:GMP synthase (glutamine-hydrolyzing) activity"/>
    <property type="evidence" value="ECO:0007669"/>
    <property type="project" value="UniProtKB-EC"/>
</dbReference>
<protein>
    <submittedName>
        <fullName evidence="2">GMP synthase [glutamine-hydrolyzing]</fullName>
        <ecNumber evidence="2">6.3.5.2</ecNumber>
    </submittedName>
</protein>
<dbReference type="PANTHER" id="PTHR42695:SF5">
    <property type="entry name" value="GLUTAMINE AMIDOTRANSFERASE YLR126C-RELATED"/>
    <property type="match status" value="1"/>
</dbReference>
<evidence type="ECO:0000313" key="3">
    <source>
        <dbReference type="Proteomes" id="UP000193077"/>
    </source>
</evidence>
<dbReference type="OrthoDB" id="7365442at2"/>
<evidence type="ECO:0000259" key="1">
    <source>
        <dbReference type="Pfam" id="PF00117"/>
    </source>
</evidence>
<name>A0A1Y5T795_9RHOB</name>
<dbReference type="RefSeq" id="WP_085796769.1">
    <property type="nucleotide sequence ID" value="NZ_FWFO01000002.1"/>
</dbReference>
<dbReference type="PANTHER" id="PTHR42695">
    <property type="entry name" value="GLUTAMINE AMIDOTRANSFERASE YLR126C-RELATED"/>
    <property type="match status" value="1"/>
</dbReference>
<proteinExistence type="predicted"/>
<keyword evidence="3" id="KW-1185">Reference proteome</keyword>
<reference evidence="2 3" key="1">
    <citation type="submission" date="2017-03" db="EMBL/GenBank/DDBJ databases">
        <authorList>
            <person name="Afonso C.L."/>
            <person name="Miller P.J."/>
            <person name="Scott M.A."/>
            <person name="Spackman E."/>
            <person name="Goraichik I."/>
            <person name="Dimitrov K.M."/>
            <person name="Suarez D.L."/>
            <person name="Swayne D.E."/>
        </authorList>
    </citation>
    <scope>NUCLEOTIDE SEQUENCE [LARGE SCALE GENOMIC DNA]</scope>
    <source>
        <strain evidence="2 3">CECT 7639</strain>
    </source>
</reference>
<dbReference type="PROSITE" id="PS51273">
    <property type="entry name" value="GATASE_TYPE_1"/>
    <property type="match status" value="1"/>
</dbReference>
<organism evidence="2 3">
    <name type="scientific">Falsiruegeria litorea R37</name>
    <dbReference type="NCBI Taxonomy" id="1200284"/>
    <lineage>
        <taxon>Bacteria</taxon>
        <taxon>Pseudomonadati</taxon>
        <taxon>Pseudomonadota</taxon>
        <taxon>Alphaproteobacteria</taxon>
        <taxon>Rhodobacterales</taxon>
        <taxon>Roseobacteraceae</taxon>
        <taxon>Falsiruegeria</taxon>
    </lineage>
</organism>
<gene>
    <name evidence="2" type="primary">guaA_3</name>
    <name evidence="2" type="ORF">TRL7639_03132</name>
</gene>
<dbReference type="Proteomes" id="UP000193077">
    <property type="component" value="Unassembled WGS sequence"/>
</dbReference>
<dbReference type="AlphaFoldDB" id="A0A1Y5T795"/>
<dbReference type="Pfam" id="PF00117">
    <property type="entry name" value="GATase"/>
    <property type="match status" value="1"/>
</dbReference>
<evidence type="ECO:0000313" key="2">
    <source>
        <dbReference type="EMBL" id="SLN57509.1"/>
    </source>
</evidence>
<dbReference type="CDD" id="cd01741">
    <property type="entry name" value="GATase1_1"/>
    <property type="match status" value="1"/>
</dbReference>
<dbReference type="EMBL" id="FWFO01000002">
    <property type="protein sequence ID" value="SLN57509.1"/>
    <property type="molecule type" value="Genomic_DNA"/>
</dbReference>
<dbReference type="InterPro" id="IPR044992">
    <property type="entry name" value="ChyE-like"/>
</dbReference>
<dbReference type="Gene3D" id="3.40.50.880">
    <property type="match status" value="1"/>
</dbReference>
<sequence length="229" mass="24976">MKIGILITGHAPDALIGETGNYDKIFARLLDGHGHDFDYAAYAVVDNEFPDGADACDGWLLTGSKHGAYEDHDWIPPLEQLIRDIHTRGIPMIGVCFGHQIIAQALGGKVEKFSCGWVVGPTEYDYGDRQVVINAWHQDQVTELPEGAQVLGSNAMCKHAMLAYGDRIWTVQAHPEFSNDFVDGLIKARGRGLVPDPLLDAAVTRLENPIDSPQIGQEMAHFFAKAGAA</sequence>
<keyword evidence="2" id="KW-0436">Ligase</keyword>
<feature type="domain" description="Glutamine amidotransferase" evidence="1">
    <location>
        <begin position="75"/>
        <end position="178"/>
    </location>
</feature>
<dbReference type="InterPro" id="IPR029062">
    <property type="entry name" value="Class_I_gatase-like"/>
</dbReference>